<accession>A0A7X3C2V9</accession>
<dbReference type="EMBL" id="WNJO01000006">
    <property type="protein sequence ID" value="MTV82257.1"/>
    <property type="molecule type" value="Genomic_DNA"/>
</dbReference>
<dbReference type="RefSeq" id="WP_155431533.1">
    <property type="nucleotide sequence ID" value="NZ_WNJO01000006.1"/>
</dbReference>
<proteinExistence type="predicted"/>
<dbReference type="AlphaFoldDB" id="A0A7X3C2V9"/>
<feature type="chain" id="PRO_5031164331" description="PepSY domain-containing protein" evidence="2">
    <location>
        <begin position="23"/>
        <end position="202"/>
    </location>
</feature>
<feature type="domain" description="PepSY" evidence="3">
    <location>
        <begin position="58"/>
        <end position="115"/>
    </location>
</feature>
<keyword evidence="5" id="KW-1185">Reference proteome</keyword>
<name>A0A7X3C2V9_9LACO</name>
<feature type="region of interest" description="Disordered" evidence="1">
    <location>
        <begin position="23"/>
        <end position="45"/>
    </location>
</feature>
<protein>
    <recommendedName>
        <fullName evidence="3">PepSY domain-containing protein</fullName>
    </recommendedName>
</protein>
<feature type="domain" description="PepSY" evidence="3">
    <location>
        <begin position="141"/>
        <end position="196"/>
    </location>
</feature>
<keyword evidence="2" id="KW-0732">Signal</keyword>
<feature type="compositionally biased region" description="Low complexity" evidence="1">
    <location>
        <begin position="28"/>
        <end position="45"/>
    </location>
</feature>
<dbReference type="InterPro" id="IPR025711">
    <property type="entry name" value="PepSY"/>
</dbReference>
<organism evidence="4 5">
    <name type="scientific">Secundilactobacillus folii</name>
    <dbReference type="NCBI Taxonomy" id="2678357"/>
    <lineage>
        <taxon>Bacteria</taxon>
        <taxon>Bacillati</taxon>
        <taxon>Bacillota</taxon>
        <taxon>Bacilli</taxon>
        <taxon>Lactobacillales</taxon>
        <taxon>Lactobacillaceae</taxon>
        <taxon>Secundilactobacillus</taxon>
    </lineage>
</organism>
<dbReference type="PROSITE" id="PS51257">
    <property type="entry name" value="PROKAR_LIPOPROTEIN"/>
    <property type="match status" value="1"/>
</dbReference>
<comment type="caution">
    <text evidence="4">The sequence shown here is derived from an EMBL/GenBank/DDBJ whole genome shotgun (WGS) entry which is preliminary data.</text>
</comment>
<evidence type="ECO:0000256" key="2">
    <source>
        <dbReference type="SAM" id="SignalP"/>
    </source>
</evidence>
<dbReference type="Proteomes" id="UP000466388">
    <property type="component" value="Unassembled WGS sequence"/>
</dbReference>
<gene>
    <name evidence="4" type="ORF">GM612_06280</name>
</gene>
<evidence type="ECO:0000259" key="3">
    <source>
        <dbReference type="Pfam" id="PF03413"/>
    </source>
</evidence>
<feature type="signal peptide" evidence="2">
    <location>
        <begin position="1"/>
        <end position="22"/>
    </location>
</feature>
<dbReference type="Gene3D" id="3.10.450.40">
    <property type="match status" value="2"/>
</dbReference>
<evidence type="ECO:0000256" key="1">
    <source>
        <dbReference type="SAM" id="MobiDB-lite"/>
    </source>
</evidence>
<evidence type="ECO:0000313" key="5">
    <source>
        <dbReference type="Proteomes" id="UP000466388"/>
    </source>
</evidence>
<dbReference type="Pfam" id="PF03413">
    <property type="entry name" value="PepSY"/>
    <property type="match status" value="2"/>
</dbReference>
<sequence>MRAKLLWVTTMSLLLVGCSANSENKANSQSSSIMSSRVSQNKSSQSSVVNTSELSQFKVSVNTAIKQYQQAFPASAITGISIEKQLGTYQYEVEGADDAEEHNLKLNAQSGKQLSKVSERLNSDERDGVERQKALNLHRILTLTQAVKIAEDSVKDTPAVEASLEKEAGQTYWDVQFDTRGRETSVKLNAQTGKVLVVEHDD</sequence>
<reference evidence="4 5" key="1">
    <citation type="submission" date="2019-11" db="EMBL/GenBank/DDBJ databases">
        <title>Lactobacillus sp. nov. CRM56-3, isolated from fermented tea leaves.</title>
        <authorList>
            <person name="Phuengjayaem S."/>
            <person name="Tanasupawat S."/>
        </authorList>
    </citation>
    <scope>NUCLEOTIDE SEQUENCE [LARGE SCALE GENOMIC DNA]</scope>
    <source>
        <strain evidence="4 5">CRM56-3</strain>
    </source>
</reference>
<evidence type="ECO:0000313" key="4">
    <source>
        <dbReference type="EMBL" id="MTV82257.1"/>
    </source>
</evidence>